<dbReference type="Pfam" id="PF00172">
    <property type="entry name" value="Zn_clus"/>
    <property type="match status" value="1"/>
</dbReference>
<dbReference type="VEuPathDB" id="FungiDB:G647_02778"/>
<dbReference type="InterPro" id="IPR051439">
    <property type="entry name" value="XlnR/Xlr1"/>
</dbReference>
<dbReference type="PROSITE" id="PS50048">
    <property type="entry name" value="ZN2_CY6_FUNGAL_2"/>
    <property type="match status" value="1"/>
</dbReference>
<evidence type="ECO:0000256" key="10">
    <source>
        <dbReference type="SAM" id="MobiDB-lite"/>
    </source>
</evidence>
<dbReference type="Gene3D" id="4.10.240.10">
    <property type="entry name" value="Zn(2)-C6 fungal-type DNA-binding domain"/>
    <property type="match status" value="1"/>
</dbReference>
<dbReference type="OrthoDB" id="435881at2759"/>
<protein>
    <submittedName>
        <fullName evidence="13">C6 zinc finger domain protein</fullName>
    </submittedName>
</protein>
<accession>A0A1C1CKV0</accession>
<evidence type="ECO:0000256" key="8">
    <source>
        <dbReference type="ARBA" id="ARBA00023242"/>
    </source>
</evidence>
<evidence type="ECO:0000313" key="14">
    <source>
        <dbReference type="Proteomes" id="UP000094526"/>
    </source>
</evidence>
<feature type="domain" description="C2H2-type" evidence="12">
    <location>
        <begin position="15"/>
        <end position="45"/>
    </location>
</feature>
<keyword evidence="6" id="KW-0238">DNA-binding</keyword>
<evidence type="ECO:0000259" key="11">
    <source>
        <dbReference type="PROSITE" id="PS50048"/>
    </source>
</evidence>
<organism evidence="13 14">
    <name type="scientific">Cladophialophora carrionii</name>
    <dbReference type="NCBI Taxonomy" id="86049"/>
    <lineage>
        <taxon>Eukaryota</taxon>
        <taxon>Fungi</taxon>
        <taxon>Dikarya</taxon>
        <taxon>Ascomycota</taxon>
        <taxon>Pezizomycotina</taxon>
        <taxon>Eurotiomycetes</taxon>
        <taxon>Chaetothyriomycetidae</taxon>
        <taxon>Chaetothyriales</taxon>
        <taxon>Herpotrichiellaceae</taxon>
        <taxon>Cladophialophora</taxon>
    </lineage>
</organism>
<dbReference type="STRING" id="86049.A0A1C1CKV0"/>
<dbReference type="InterPro" id="IPR036864">
    <property type="entry name" value="Zn2-C6_fun-type_DNA-bd_sf"/>
</dbReference>
<evidence type="ECO:0000256" key="4">
    <source>
        <dbReference type="ARBA" id="ARBA00022833"/>
    </source>
</evidence>
<dbReference type="PROSITE" id="PS00463">
    <property type="entry name" value="ZN2_CY6_FUNGAL_1"/>
    <property type="match status" value="1"/>
</dbReference>
<dbReference type="SUPFAM" id="SSF57701">
    <property type="entry name" value="Zn2/Cys6 DNA-binding domain"/>
    <property type="match status" value="1"/>
</dbReference>
<name>A0A1C1CKV0_9EURO</name>
<keyword evidence="4" id="KW-0862">Zinc</keyword>
<reference evidence="14" key="1">
    <citation type="submission" date="2015-07" db="EMBL/GenBank/DDBJ databases">
        <authorList>
            <person name="Teixeira M.M."/>
            <person name="Souza R.C."/>
            <person name="Almeida L.G."/>
            <person name="Vicente V.A."/>
            <person name="de Hoog S."/>
            <person name="Bocca A.L."/>
            <person name="de Almeida S.R."/>
            <person name="Vasconcelos A.T."/>
            <person name="Felipe M.S."/>
        </authorList>
    </citation>
    <scope>NUCLEOTIDE SEQUENCE [LARGE SCALE GENOMIC DNA]</scope>
    <source>
        <strain evidence="14">KSF</strain>
    </source>
</reference>
<keyword evidence="1" id="KW-0479">Metal-binding</keyword>
<keyword evidence="14" id="KW-1185">Reference proteome</keyword>
<dbReference type="InterPro" id="IPR007219">
    <property type="entry name" value="XnlR_reg_dom"/>
</dbReference>
<feature type="domain" description="Zn(2)-C6 fungal-type" evidence="11">
    <location>
        <begin position="56"/>
        <end position="85"/>
    </location>
</feature>
<dbReference type="Pfam" id="PF00096">
    <property type="entry name" value="zf-C2H2"/>
    <property type="match status" value="1"/>
</dbReference>
<dbReference type="eggNOG" id="ENOG502QUI0">
    <property type="taxonomic scope" value="Eukaryota"/>
</dbReference>
<dbReference type="GO" id="GO:0003677">
    <property type="term" value="F:DNA binding"/>
    <property type="evidence" value="ECO:0007669"/>
    <property type="project" value="UniProtKB-KW"/>
</dbReference>
<dbReference type="PROSITE" id="PS50157">
    <property type="entry name" value="ZINC_FINGER_C2H2_2"/>
    <property type="match status" value="1"/>
</dbReference>
<keyword evidence="8" id="KW-0539">Nucleus</keyword>
<dbReference type="CDD" id="cd12148">
    <property type="entry name" value="fungal_TF_MHR"/>
    <property type="match status" value="1"/>
</dbReference>
<dbReference type="GO" id="GO:0006351">
    <property type="term" value="P:DNA-templated transcription"/>
    <property type="evidence" value="ECO:0007669"/>
    <property type="project" value="InterPro"/>
</dbReference>
<dbReference type="PANTHER" id="PTHR47663:SF2">
    <property type="entry name" value="ARABINOLYTIC TRANSCRIPTIONAL ACTIVATOR ARAR-RELATED"/>
    <property type="match status" value="1"/>
</dbReference>
<keyword evidence="5" id="KW-0805">Transcription regulation</keyword>
<gene>
    <name evidence="13" type="ORF">CLCR_04570</name>
</gene>
<dbReference type="FunFam" id="3.30.160.60:FF:000100">
    <property type="entry name" value="Zinc finger 45-like"/>
    <property type="match status" value="1"/>
</dbReference>
<dbReference type="EMBL" id="LGRB01000011">
    <property type="protein sequence ID" value="OCT49148.1"/>
    <property type="molecule type" value="Genomic_DNA"/>
</dbReference>
<proteinExistence type="predicted"/>
<keyword evidence="2" id="KW-0677">Repeat</keyword>
<dbReference type="AlphaFoldDB" id="A0A1C1CKV0"/>
<dbReference type="SMART" id="SM00355">
    <property type="entry name" value="ZnF_C2H2"/>
    <property type="match status" value="1"/>
</dbReference>
<evidence type="ECO:0000256" key="6">
    <source>
        <dbReference type="ARBA" id="ARBA00023125"/>
    </source>
</evidence>
<evidence type="ECO:0000313" key="13">
    <source>
        <dbReference type="EMBL" id="OCT49148.1"/>
    </source>
</evidence>
<dbReference type="SMART" id="SM00906">
    <property type="entry name" value="Fungal_trans"/>
    <property type="match status" value="1"/>
</dbReference>
<keyword evidence="7" id="KW-0804">Transcription</keyword>
<dbReference type="CDD" id="cd00067">
    <property type="entry name" value="GAL4"/>
    <property type="match status" value="1"/>
</dbReference>
<dbReference type="Proteomes" id="UP000094526">
    <property type="component" value="Unassembled WGS sequence"/>
</dbReference>
<dbReference type="InterPro" id="IPR001138">
    <property type="entry name" value="Zn2Cys6_DnaBD"/>
</dbReference>
<dbReference type="Pfam" id="PF04082">
    <property type="entry name" value="Fungal_trans"/>
    <property type="match status" value="1"/>
</dbReference>
<dbReference type="SMART" id="SM00066">
    <property type="entry name" value="GAL4"/>
    <property type="match status" value="1"/>
</dbReference>
<keyword evidence="3 9" id="KW-0863">Zinc-finger</keyword>
<evidence type="ECO:0000259" key="12">
    <source>
        <dbReference type="PROSITE" id="PS50157"/>
    </source>
</evidence>
<evidence type="ECO:0000256" key="2">
    <source>
        <dbReference type="ARBA" id="ARBA00022737"/>
    </source>
</evidence>
<evidence type="ECO:0000256" key="3">
    <source>
        <dbReference type="ARBA" id="ARBA00022771"/>
    </source>
</evidence>
<evidence type="ECO:0000256" key="9">
    <source>
        <dbReference type="PROSITE-ProRule" id="PRU00042"/>
    </source>
</evidence>
<comment type="caution">
    <text evidence="13">The sequence shown here is derived from an EMBL/GenBank/DDBJ whole genome shotgun (WGS) entry which is preliminary data.</text>
</comment>
<dbReference type="GO" id="GO:0000981">
    <property type="term" value="F:DNA-binding transcription factor activity, RNA polymerase II-specific"/>
    <property type="evidence" value="ECO:0007669"/>
    <property type="project" value="InterPro"/>
</dbReference>
<evidence type="ECO:0000256" key="7">
    <source>
        <dbReference type="ARBA" id="ARBA00023163"/>
    </source>
</evidence>
<feature type="region of interest" description="Disordered" evidence="10">
    <location>
        <begin position="106"/>
        <end position="148"/>
    </location>
</feature>
<dbReference type="GO" id="GO:0008270">
    <property type="term" value="F:zinc ion binding"/>
    <property type="evidence" value="ECO:0007669"/>
    <property type="project" value="UniProtKB-KW"/>
</dbReference>
<dbReference type="Gene3D" id="3.30.160.60">
    <property type="entry name" value="Classic Zinc Finger"/>
    <property type="match status" value="1"/>
</dbReference>
<evidence type="ECO:0000256" key="5">
    <source>
        <dbReference type="ARBA" id="ARBA00023015"/>
    </source>
</evidence>
<dbReference type="InterPro" id="IPR013087">
    <property type="entry name" value="Znf_C2H2_type"/>
</dbReference>
<dbReference type="SUPFAM" id="SSF57667">
    <property type="entry name" value="beta-beta-alpha zinc fingers"/>
    <property type="match status" value="1"/>
</dbReference>
<evidence type="ECO:0000256" key="1">
    <source>
        <dbReference type="ARBA" id="ARBA00022723"/>
    </source>
</evidence>
<sequence length="823" mass="91283">MGSKKAMRRRTPASAPCPECGRAFSRNDSLSRHLKTHLNHTDQRPFHRIINEKFRACNRCRQSKTRCTGNTPCSRCEQLNEECSYDQKFAHASLSAAISSMAESVSEGLGMTTSPPSSPSQLSRKGDQMVGTAPQDDAESPRLDANEDTPLVVSSPKHSTAMLHLALTSSPEAPVGSFNDGKDFSVVPSTYVSPTFHILDPYSYKLPSIADSREALTPSSQAFAQCKYPVLQYLSPFLDKEFGSGLACDLLDTYFSSAFLSRMHPTCHHIHNFILRKIDVLDPHQPRQTHPALLGSMLFVAAFSDKGLSLFNGPEEKDRVCKYLSLLTYRLLNPSRYEPLLRQEDLGLPPPFGSDSGWSNDDLRRALEMQGAALPSSWGVDYIMALIHVSSVISGSEKKAASIRWWNVAFNLARDLKLNEEVKSPMMPHDAPHGLASLNCKCSLSQHSEGDFLNEVHREERRRTWWLLFLMDRHLALCYNRSLALLEAECRDLLLPLDDVTWQSGAQPHSHGTSPDGPRCMLLPSGKGRLRGPPKTCSGVGLFEFFLPLMVHCGTLLDLNRSRLHPVLSGATMWSSQEREILNELDQFQVTLDHVTGGPFMDNAADKDNSWQPLPTDADDSETTHIAMTVAGYATHIVNVLRILVGSKWDPIYLFEDADFWTSSLGFKDSMSHTMAASECVKGILECDPDISFMPYFFGIQLLHGSLLLLLVAYRLQADSGAAILAACEAVIRATEACFVTLPTDYQVSLSDSLALSSSRYATCRNDANVTIAAISKRASISDSPGKRAKKQPTRHAETTDLCACQIQMVEEWSWPCSMRIDR</sequence>
<dbReference type="VEuPathDB" id="FungiDB:CLCR_04570"/>
<dbReference type="PROSITE" id="PS00028">
    <property type="entry name" value="ZINC_FINGER_C2H2_1"/>
    <property type="match status" value="1"/>
</dbReference>
<dbReference type="PANTHER" id="PTHR47663">
    <property type="entry name" value="XYLANOLYTIC TRANSCRIPTIONAL ACTIVATOR XLNR-RELATED"/>
    <property type="match status" value="1"/>
</dbReference>
<dbReference type="InterPro" id="IPR036236">
    <property type="entry name" value="Znf_C2H2_sf"/>
</dbReference>